<dbReference type="InterPro" id="IPR055756">
    <property type="entry name" value="DUF7332"/>
</dbReference>
<evidence type="ECO:0000313" key="3">
    <source>
        <dbReference type="EMBL" id="MBP1921674.1"/>
    </source>
</evidence>
<proteinExistence type="predicted"/>
<dbReference type="Pfam" id="PF24019">
    <property type="entry name" value="DUF7332"/>
    <property type="match status" value="1"/>
</dbReference>
<organism evidence="3 4">
    <name type="scientific">Halorubrum alkaliphilum</name>
    <dbReference type="NCBI Taxonomy" id="261290"/>
    <lineage>
        <taxon>Archaea</taxon>
        <taxon>Methanobacteriati</taxon>
        <taxon>Methanobacteriota</taxon>
        <taxon>Stenosarchaea group</taxon>
        <taxon>Halobacteria</taxon>
        <taxon>Halobacteriales</taxon>
        <taxon>Haloferacaceae</taxon>
        <taxon>Halorubrum</taxon>
    </lineage>
</organism>
<name>A0A8T4GB86_9EURY</name>
<dbReference type="Proteomes" id="UP000823588">
    <property type="component" value="Unassembled WGS sequence"/>
</dbReference>
<evidence type="ECO:0000313" key="4">
    <source>
        <dbReference type="Proteomes" id="UP000823588"/>
    </source>
</evidence>
<sequence length="179" mass="17426">MGLGDPGRDASGSGGSTTLVFAVLLSVLVATSGIGAVAATPGTGSAVGGTADGGVGDPQRASVPPTTCFVGEGYPLSIGNGSATIDAVVHASVLTDPAAGDEFGVELAGSLDGDPLVTLAAGVRVDAPGLITNGTNPFAAFDLLYAYELRLPMFDGVVGDSEHREDRPPVGSAAGTVPC</sequence>
<evidence type="ECO:0000256" key="1">
    <source>
        <dbReference type="SAM" id="MobiDB-lite"/>
    </source>
</evidence>
<reference evidence="3" key="1">
    <citation type="submission" date="2021-03" db="EMBL/GenBank/DDBJ databases">
        <title>Genomic Encyclopedia of Type Strains, Phase IV (KMG-IV): sequencing the most valuable type-strain genomes for metagenomic binning, comparative biology and taxonomic classification.</title>
        <authorList>
            <person name="Goeker M."/>
        </authorList>
    </citation>
    <scope>NUCLEOTIDE SEQUENCE</scope>
    <source>
        <strain evidence="3">DSM 23564</strain>
    </source>
</reference>
<accession>A0A8T4GB86</accession>
<evidence type="ECO:0000256" key="2">
    <source>
        <dbReference type="SAM" id="Phobius"/>
    </source>
</evidence>
<keyword evidence="4" id="KW-1185">Reference proteome</keyword>
<feature type="region of interest" description="Disordered" evidence="1">
    <location>
        <begin position="160"/>
        <end position="179"/>
    </location>
</feature>
<keyword evidence="2" id="KW-0812">Transmembrane</keyword>
<dbReference type="EMBL" id="JAGGKQ010000003">
    <property type="protein sequence ID" value="MBP1921674.1"/>
    <property type="molecule type" value="Genomic_DNA"/>
</dbReference>
<dbReference type="AlphaFoldDB" id="A0A8T4GB86"/>
<keyword evidence="2" id="KW-0472">Membrane</keyword>
<comment type="caution">
    <text evidence="3">The sequence shown here is derived from an EMBL/GenBank/DDBJ whole genome shotgun (WGS) entry which is preliminary data.</text>
</comment>
<dbReference type="RefSeq" id="WP_245202576.1">
    <property type="nucleotide sequence ID" value="NZ_JAGGKQ010000003.1"/>
</dbReference>
<keyword evidence="2" id="KW-1133">Transmembrane helix</keyword>
<gene>
    <name evidence="3" type="ORF">J2751_000667</name>
</gene>
<feature type="transmembrane region" description="Helical" evidence="2">
    <location>
        <begin position="20"/>
        <end position="39"/>
    </location>
</feature>
<protein>
    <submittedName>
        <fullName evidence="3">Uncharacterized protein</fullName>
    </submittedName>
</protein>